<comment type="caution">
    <text evidence="3">The sequence shown here is derived from an EMBL/GenBank/DDBJ whole genome shotgun (WGS) entry which is preliminary data.</text>
</comment>
<accession>A0AAJ0BX84</accession>
<feature type="region of interest" description="Disordered" evidence="1">
    <location>
        <begin position="288"/>
        <end position="312"/>
    </location>
</feature>
<sequence length="514" mass="54190">MFSRDDNRDDGREQRAGAGVPHDDDDDFRGAADIASNHAGDSGESSFFSSILQSLAQNKQQVVEGDIDEDDAVRSHNKLFGDDDDQGETNSRSMGSAAAMQALKMFSSGQTGGSHSQSQFIGVAMAEASKLFDKQASQGKVSNDSSKESAIAQAGEMALKMYFKSQAGGGGSSASGGASGLLGKHRSSSFPDQILTSTMPSLPESYNTFSLPDIKFSHHPASSPTVTPVILVILNRPEAKNAFTSAMEDSLVTAFTLLSADPRVRAVVLTGSDPLNKTFCVGMDLTASTSTSTPSADALPDLPGTAGDTRDSYRDGGGRVSLAVFSCAKPVVAALNGSAVGVGVTMTLAADVRVASARSRVGFVFARRGIAAEACSSFFLPRLVGGSRAMRLLATGDVVPVGHEAVRGLFAEVVEPGEVVGVAVGIAEGMARECSAVSVRVMRDMVFRGPGSPEGAHALESKVLYDMFRGRDFAEGVRSFREKRAPRFEGTVEDDAPSVWPWYGWREIKERSKI</sequence>
<evidence type="ECO:0000256" key="1">
    <source>
        <dbReference type="SAM" id="MobiDB-lite"/>
    </source>
</evidence>
<evidence type="ECO:0000259" key="2">
    <source>
        <dbReference type="Pfam" id="PF24845"/>
    </source>
</evidence>
<dbReference type="Pfam" id="PF24845">
    <property type="entry name" value="DUF7721"/>
    <property type="match status" value="1"/>
</dbReference>
<keyword evidence="4" id="KW-1185">Reference proteome</keyword>
<dbReference type="InterPro" id="IPR014748">
    <property type="entry name" value="Enoyl-CoA_hydra_C"/>
</dbReference>
<feature type="compositionally biased region" description="Basic and acidic residues" evidence="1">
    <location>
        <begin position="1"/>
        <end position="15"/>
    </location>
</feature>
<dbReference type="GeneID" id="85314969"/>
<dbReference type="EMBL" id="MU839018">
    <property type="protein sequence ID" value="KAK1764794.1"/>
    <property type="molecule type" value="Genomic_DNA"/>
</dbReference>
<dbReference type="InterPro" id="IPR029045">
    <property type="entry name" value="ClpP/crotonase-like_dom_sf"/>
</dbReference>
<dbReference type="InterPro" id="IPR056138">
    <property type="entry name" value="DUF7721"/>
</dbReference>
<feature type="domain" description="DUF7721" evidence="2">
    <location>
        <begin position="27"/>
        <end position="110"/>
    </location>
</feature>
<proteinExistence type="predicted"/>
<dbReference type="CDD" id="cd06558">
    <property type="entry name" value="crotonase-like"/>
    <property type="match status" value="1"/>
</dbReference>
<dbReference type="SUPFAM" id="SSF52096">
    <property type="entry name" value="ClpP/crotonase"/>
    <property type="match status" value="1"/>
</dbReference>
<dbReference type="Gene3D" id="1.10.12.10">
    <property type="entry name" value="Lyase 2-enoyl-coa Hydratase, Chain A, domain 2"/>
    <property type="match status" value="1"/>
</dbReference>
<organism evidence="3 4">
    <name type="scientific">Phialemonium atrogriseum</name>
    <dbReference type="NCBI Taxonomy" id="1093897"/>
    <lineage>
        <taxon>Eukaryota</taxon>
        <taxon>Fungi</taxon>
        <taxon>Dikarya</taxon>
        <taxon>Ascomycota</taxon>
        <taxon>Pezizomycotina</taxon>
        <taxon>Sordariomycetes</taxon>
        <taxon>Sordariomycetidae</taxon>
        <taxon>Cephalothecales</taxon>
        <taxon>Cephalothecaceae</taxon>
        <taxon>Phialemonium</taxon>
    </lineage>
</organism>
<dbReference type="Pfam" id="PF00378">
    <property type="entry name" value="ECH_1"/>
    <property type="match status" value="1"/>
</dbReference>
<dbReference type="PANTHER" id="PTHR39477:SF1">
    <property type="entry name" value="BETA-FLANKING PROTEIN"/>
    <property type="match status" value="1"/>
</dbReference>
<dbReference type="Proteomes" id="UP001244011">
    <property type="component" value="Unassembled WGS sequence"/>
</dbReference>
<name>A0AAJ0BX84_9PEZI</name>
<evidence type="ECO:0000313" key="4">
    <source>
        <dbReference type="Proteomes" id="UP001244011"/>
    </source>
</evidence>
<dbReference type="AlphaFoldDB" id="A0AAJ0BX84"/>
<gene>
    <name evidence="3" type="ORF">QBC33DRAFT_594362</name>
</gene>
<protein>
    <submittedName>
        <fullName evidence="3">ClpP/crotonase-like domain-containing protein</fullName>
    </submittedName>
</protein>
<dbReference type="InterPro" id="IPR001753">
    <property type="entry name" value="Enoyl-CoA_hydra/iso"/>
</dbReference>
<feature type="region of interest" description="Disordered" evidence="1">
    <location>
        <begin position="1"/>
        <end position="46"/>
    </location>
</feature>
<dbReference type="RefSeq" id="XP_060281007.1">
    <property type="nucleotide sequence ID" value="XM_060431782.1"/>
</dbReference>
<feature type="compositionally biased region" description="Low complexity" evidence="1">
    <location>
        <begin position="288"/>
        <end position="300"/>
    </location>
</feature>
<reference evidence="3" key="1">
    <citation type="submission" date="2023-06" db="EMBL/GenBank/DDBJ databases">
        <title>Genome-scale phylogeny and comparative genomics of the fungal order Sordariales.</title>
        <authorList>
            <consortium name="Lawrence Berkeley National Laboratory"/>
            <person name="Hensen N."/>
            <person name="Bonometti L."/>
            <person name="Westerberg I."/>
            <person name="Brannstrom I.O."/>
            <person name="Guillou S."/>
            <person name="Cros-Aarteil S."/>
            <person name="Calhoun S."/>
            <person name="Haridas S."/>
            <person name="Kuo A."/>
            <person name="Mondo S."/>
            <person name="Pangilinan J."/>
            <person name="Riley R."/>
            <person name="Labutti K."/>
            <person name="Andreopoulos B."/>
            <person name="Lipzen A."/>
            <person name="Chen C."/>
            <person name="Yanf M."/>
            <person name="Daum C."/>
            <person name="Ng V."/>
            <person name="Clum A."/>
            <person name="Steindorff A."/>
            <person name="Ohm R."/>
            <person name="Martin F."/>
            <person name="Silar P."/>
            <person name="Natvig D."/>
            <person name="Lalanne C."/>
            <person name="Gautier V."/>
            <person name="Ament-Velasquez S.L."/>
            <person name="Kruys A."/>
            <person name="Hutchinson M.I."/>
            <person name="Powell A.J."/>
            <person name="Barry K."/>
            <person name="Miller A.N."/>
            <person name="Grigoriev I.V."/>
            <person name="Debuchy R."/>
            <person name="Gladieux P."/>
            <person name="Thoren M.H."/>
            <person name="Johannesson H."/>
        </authorList>
    </citation>
    <scope>NUCLEOTIDE SEQUENCE</scope>
    <source>
        <strain evidence="3">8032-3</strain>
    </source>
</reference>
<evidence type="ECO:0000313" key="3">
    <source>
        <dbReference type="EMBL" id="KAK1764794.1"/>
    </source>
</evidence>
<dbReference type="PANTHER" id="PTHR39477">
    <property type="entry name" value="CHROMOSOME 8, WHOLE GENOME SHOTGUN SEQUENCE"/>
    <property type="match status" value="1"/>
</dbReference>
<dbReference type="Gene3D" id="3.90.226.10">
    <property type="entry name" value="2-enoyl-CoA Hydratase, Chain A, domain 1"/>
    <property type="match status" value="1"/>
</dbReference>